<protein>
    <submittedName>
        <fullName evidence="1">Uncharacterized protein</fullName>
    </submittedName>
</protein>
<evidence type="ECO:0000313" key="1">
    <source>
        <dbReference type="EMBL" id="DAE15397.1"/>
    </source>
</evidence>
<name>A0A8S5Q9G5_9CAUD</name>
<proteinExistence type="predicted"/>
<reference evidence="1" key="1">
    <citation type="journal article" date="2021" name="Proc. Natl. Acad. Sci. U.S.A.">
        <title>A Catalog of Tens of Thousands of Viruses from Human Metagenomes Reveals Hidden Associations with Chronic Diseases.</title>
        <authorList>
            <person name="Tisza M.J."/>
            <person name="Buck C.B."/>
        </authorList>
    </citation>
    <scope>NUCLEOTIDE SEQUENCE</scope>
    <source>
        <strain evidence="1">Ctdcr45</strain>
    </source>
</reference>
<accession>A0A8S5Q9G5</accession>
<organism evidence="1">
    <name type="scientific">Siphoviridae sp. ctdcr45</name>
    <dbReference type="NCBI Taxonomy" id="2825580"/>
    <lineage>
        <taxon>Viruses</taxon>
        <taxon>Duplodnaviria</taxon>
        <taxon>Heunggongvirae</taxon>
        <taxon>Uroviricota</taxon>
        <taxon>Caudoviricetes</taxon>
    </lineage>
</organism>
<sequence length="214" mass="24010">MGVAMIDIRIMAHPKRADNVSRLLQQLKLPEAAVCWDDRPTGGDAMYTARKAWTANAPKGATHRLVLQDDVEISNNFLDIVRKAAKLHPWAVHTFITFERLDGYANPTGTPYYAVDSVPGPAIMMPIRLVPRMISYCDAMKDAAIGKHNDLLISEWCRRNRIKMIATSPCIVQHIGDVSLLPASYDWVRRSQNYDANGAGDWDNGNIAMRWFDG</sequence>
<dbReference type="EMBL" id="BK015604">
    <property type="protein sequence ID" value="DAE15397.1"/>
    <property type="molecule type" value="Genomic_DNA"/>
</dbReference>